<dbReference type="Proteomes" id="UP001597216">
    <property type="component" value="Unassembled WGS sequence"/>
</dbReference>
<evidence type="ECO:0000256" key="1">
    <source>
        <dbReference type="SAM" id="Phobius"/>
    </source>
</evidence>
<organism evidence="2 3">
    <name type="scientific">Phenylobacterium conjunctum</name>
    <dbReference type="NCBI Taxonomy" id="1298959"/>
    <lineage>
        <taxon>Bacteria</taxon>
        <taxon>Pseudomonadati</taxon>
        <taxon>Pseudomonadota</taxon>
        <taxon>Alphaproteobacteria</taxon>
        <taxon>Caulobacterales</taxon>
        <taxon>Caulobacteraceae</taxon>
        <taxon>Phenylobacterium</taxon>
    </lineage>
</organism>
<protein>
    <submittedName>
        <fullName evidence="2">YdbH domain-containing protein</fullName>
    </submittedName>
</protein>
<gene>
    <name evidence="2" type="ORF">ACFQ27_12425</name>
</gene>
<keyword evidence="3" id="KW-1185">Reference proteome</keyword>
<evidence type="ECO:0000313" key="3">
    <source>
        <dbReference type="Proteomes" id="UP001597216"/>
    </source>
</evidence>
<proteinExistence type="predicted"/>
<evidence type="ECO:0000313" key="2">
    <source>
        <dbReference type="EMBL" id="MFD1191386.1"/>
    </source>
</evidence>
<dbReference type="EMBL" id="JBHTLQ010000026">
    <property type="protein sequence ID" value="MFD1191386.1"/>
    <property type="molecule type" value="Genomic_DNA"/>
</dbReference>
<accession>A0ABW3T4W0</accession>
<dbReference type="InterPro" id="IPR021730">
    <property type="entry name" value="YdbH"/>
</dbReference>
<keyword evidence="1" id="KW-0812">Transmembrane</keyword>
<comment type="caution">
    <text evidence="2">The sequence shown here is derived from an EMBL/GenBank/DDBJ whole genome shotgun (WGS) entry which is preliminary data.</text>
</comment>
<name>A0ABW3T4W0_9CAUL</name>
<dbReference type="RefSeq" id="WP_377353813.1">
    <property type="nucleotide sequence ID" value="NZ_JBHTLQ010000026.1"/>
</dbReference>
<keyword evidence="1" id="KW-1133">Transmembrane helix</keyword>
<dbReference type="Pfam" id="PF11739">
    <property type="entry name" value="YdbH-like"/>
    <property type="match status" value="1"/>
</dbReference>
<dbReference type="CDD" id="cd06464">
    <property type="entry name" value="ACD_sHsps-like"/>
    <property type="match status" value="1"/>
</dbReference>
<feature type="transmembrane region" description="Helical" evidence="1">
    <location>
        <begin position="21"/>
        <end position="40"/>
    </location>
</feature>
<keyword evidence="1" id="KW-0472">Membrane</keyword>
<reference evidence="3" key="1">
    <citation type="journal article" date="2019" name="Int. J. Syst. Evol. Microbiol.">
        <title>The Global Catalogue of Microorganisms (GCM) 10K type strain sequencing project: providing services to taxonomists for standard genome sequencing and annotation.</title>
        <authorList>
            <consortium name="The Broad Institute Genomics Platform"/>
            <consortium name="The Broad Institute Genome Sequencing Center for Infectious Disease"/>
            <person name="Wu L."/>
            <person name="Ma J."/>
        </authorList>
    </citation>
    <scope>NUCLEOTIDE SEQUENCE [LARGE SCALE GENOMIC DNA]</scope>
    <source>
        <strain evidence="3">CCUG 55074</strain>
    </source>
</reference>
<sequence length="1020" mass="104976">MTTHDAPPQPKARPRPTVWRVGLVLGLTAAAAGALGVYAARRSLARDAVTSWLRAQGVEAEIAFQAFDPGGFTGSLRVGPAKDPDLTAEVAEIRYNLVGFWTGDPLGARVTSVRLVRPTLKARLKGGALSLGALDPLVARLKARPSTNLPLPDISIEAARLRLDTDQGRLAGGLDARVDHGRLQRLDASLDAARLAGRGWSAALSGGELHLVTHGSRVAVAAAARIDAAQVQAGRMEAGQINLSGELPYPDLARKQVLGEAVLTLTTEARRAAWGDGPREIWATGLRQTATFRGQGGGWADRLTLDGAVTGSAHAQRASAGGARLHGLDLGLDLSDLTWIRAGGDQARGQARVTLAAAGLSQGDLNLTGLAAALNGPAAFSGEGLRTRLDAHLGARGGWTGLGAIKAGDAPGDAALKRALARFDVTAPGLVLAVAPEGLSIAAPRPINLLTSTGGRVTLTAAGPALYAKGQGGFRLVADGGGLPAADLVVDHYQADAAGVTAQARLVAAGSIGPVVDGRVETRGQARIAGGGLSFTADNCASLAAGRLELGANDVTDLAGRLCPDGAPLLRLDKGWSVRGLARDLAARAPFLEAQVSEAAGPLSLQARGGDLALTADVRSARLQDTAAQTRFNPVTASGVVRLAGGDWTGDLRLADTARRPLARVTLAHDGATGEGGLKLDTGTLAFTPDGLQPAALSPAAGVVGSPAEGQASFVGRVDWTPQGASSEGVLKVDGLDFTSPAGAVKGLEGQVVFTSLSPLRAAPGQSLKAQSIAAMTPLTGAEVRFGIDREAVQVEGAQVGVSGGRVTLEPFEIPLAGGVWHAAIQVDRVQLSDLVEASPFADRMDLTARVSGRIPFAITAEGVRIEGGDLHAVEPGKITIRRDALTTVQGEGGEAVAKGAPAAAQAAVANPAGAQDPYSDFVYQAMEDLAFTELSAKVASRPEGRLGVIFHIKGEHSPPTPQAIRLTLREILTRRFQRQLPLPSGTKVDLTLDTSVNLDQLLSDLADYQRLRGSRPVQP</sequence>